<name>A0A323VCF6_9ACTN</name>
<organism evidence="4 5">
    <name type="scientific">Modestobacter versicolor</name>
    <dbReference type="NCBI Taxonomy" id="429133"/>
    <lineage>
        <taxon>Bacteria</taxon>
        <taxon>Bacillati</taxon>
        <taxon>Actinomycetota</taxon>
        <taxon>Actinomycetes</taxon>
        <taxon>Geodermatophilales</taxon>
        <taxon>Geodermatophilaceae</taxon>
        <taxon>Modestobacter</taxon>
    </lineage>
</organism>
<reference evidence="3 6" key="2">
    <citation type="submission" date="2020-08" db="EMBL/GenBank/DDBJ databases">
        <title>Sequencing the genomes of 1000 actinobacteria strains.</title>
        <authorList>
            <person name="Klenk H.-P."/>
        </authorList>
    </citation>
    <scope>NUCLEOTIDE SEQUENCE [LARGE SCALE GENOMIC DNA]</scope>
    <source>
        <strain evidence="3 6">DSM 16678</strain>
    </source>
</reference>
<evidence type="ECO:0000259" key="2">
    <source>
        <dbReference type="Pfam" id="PF12697"/>
    </source>
</evidence>
<accession>A0A323VCF6</accession>
<protein>
    <submittedName>
        <fullName evidence="3">Alpha-beta hydrolase superfamily lysophospholipase</fullName>
    </submittedName>
    <submittedName>
        <fullName evidence="4">Alpha/beta hydrolase</fullName>
    </submittedName>
</protein>
<dbReference type="Pfam" id="PF12697">
    <property type="entry name" value="Abhydrolase_6"/>
    <property type="match status" value="1"/>
</dbReference>
<evidence type="ECO:0000313" key="6">
    <source>
        <dbReference type="Proteomes" id="UP000580718"/>
    </source>
</evidence>
<dbReference type="RefSeq" id="WP_110551269.1">
    <property type="nucleotide sequence ID" value="NZ_JACIBU010000001.1"/>
</dbReference>
<sequence>MSSDHPFASPDADRPDPGSPALEQRATQGETRGIALFCHGGTAASLEPPKERALSLVRMRAFENFVHSSAGAQGIVTALIRYRVAGWNGEAADAFQDVRWAIAQLREQHGTDVPVVLVGHSMGGRAALRAGGEPAVTAVCALAPWTPPGEPVMHLRDQTVAILHGRADRWVPARLSAEFAVRARRAGARVARFEIDGGHTMVRRAHRWHTFARDVVLAGTGIEPMRPDITTALHQPTPEGLAVPL</sequence>
<dbReference type="AlphaFoldDB" id="A0A323VCF6"/>
<reference evidence="4 5" key="1">
    <citation type="submission" date="2018-06" db="EMBL/GenBank/DDBJ databases">
        <title>Draft genome sequence of Modestobacter versicolor CP153-2.</title>
        <authorList>
            <person name="Gundlapally S.R."/>
        </authorList>
    </citation>
    <scope>NUCLEOTIDE SEQUENCE [LARGE SCALE GENOMIC DNA]</scope>
    <source>
        <strain evidence="4 5">CP153-2</strain>
    </source>
</reference>
<comment type="caution">
    <text evidence="4">The sequence shown here is derived from an EMBL/GenBank/DDBJ whole genome shotgun (WGS) entry which is preliminary data.</text>
</comment>
<evidence type="ECO:0000256" key="1">
    <source>
        <dbReference type="SAM" id="MobiDB-lite"/>
    </source>
</evidence>
<dbReference type="InterPro" id="IPR029058">
    <property type="entry name" value="AB_hydrolase_fold"/>
</dbReference>
<keyword evidence="5" id="KW-1185">Reference proteome</keyword>
<evidence type="ECO:0000313" key="3">
    <source>
        <dbReference type="EMBL" id="MBB3677257.1"/>
    </source>
</evidence>
<dbReference type="OrthoDB" id="3366509at2"/>
<evidence type="ECO:0000313" key="5">
    <source>
        <dbReference type="Proteomes" id="UP000247602"/>
    </source>
</evidence>
<feature type="region of interest" description="Disordered" evidence="1">
    <location>
        <begin position="1"/>
        <end position="23"/>
    </location>
</feature>
<dbReference type="Proteomes" id="UP000580718">
    <property type="component" value="Unassembled WGS sequence"/>
</dbReference>
<dbReference type="Gene3D" id="3.40.50.1820">
    <property type="entry name" value="alpha/beta hydrolase"/>
    <property type="match status" value="1"/>
</dbReference>
<feature type="domain" description="AB hydrolase-1" evidence="2">
    <location>
        <begin position="36"/>
        <end position="217"/>
    </location>
</feature>
<dbReference type="EMBL" id="JACIBU010000001">
    <property type="protein sequence ID" value="MBB3677257.1"/>
    <property type="molecule type" value="Genomic_DNA"/>
</dbReference>
<gene>
    <name evidence="4" type="ORF">DMO24_05140</name>
    <name evidence="3" type="ORF">FHX36_002992</name>
</gene>
<dbReference type="Proteomes" id="UP000247602">
    <property type="component" value="Unassembled WGS sequence"/>
</dbReference>
<dbReference type="SUPFAM" id="SSF53474">
    <property type="entry name" value="alpha/beta-Hydrolases"/>
    <property type="match status" value="1"/>
</dbReference>
<evidence type="ECO:0000313" key="4">
    <source>
        <dbReference type="EMBL" id="PZA22417.1"/>
    </source>
</evidence>
<dbReference type="EMBL" id="QKNV01000033">
    <property type="protein sequence ID" value="PZA22417.1"/>
    <property type="molecule type" value="Genomic_DNA"/>
</dbReference>
<keyword evidence="4" id="KW-0378">Hydrolase</keyword>
<dbReference type="GO" id="GO:0016787">
    <property type="term" value="F:hydrolase activity"/>
    <property type="evidence" value="ECO:0007669"/>
    <property type="project" value="UniProtKB-KW"/>
</dbReference>
<dbReference type="InterPro" id="IPR000073">
    <property type="entry name" value="AB_hydrolase_1"/>
</dbReference>
<proteinExistence type="predicted"/>